<dbReference type="EMBL" id="HBUF01263179">
    <property type="protein sequence ID" value="CAG6683484.1"/>
    <property type="molecule type" value="Transcribed_RNA"/>
</dbReference>
<dbReference type="EMBL" id="HBUF01342717">
    <property type="protein sequence ID" value="CAG6705788.1"/>
    <property type="molecule type" value="Transcribed_RNA"/>
</dbReference>
<dbReference type="EMBL" id="HBUF01342710">
    <property type="protein sequence ID" value="CAG6705759.1"/>
    <property type="molecule type" value="Transcribed_RNA"/>
</dbReference>
<proteinExistence type="predicted"/>
<accession>A0A8D8RE37</accession>
<dbReference type="EMBL" id="HBUF01263178">
    <property type="protein sequence ID" value="CAG6683480.1"/>
    <property type="molecule type" value="Transcribed_RNA"/>
</dbReference>
<feature type="chain" id="PRO_5036428605" evidence="1">
    <location>
        <begin position="24"/>
        <end position="153"/>
    </location>
</feature>
<reference evidence="2" key="1">
    <citation type="submission" date="2021-05" db="EMBL/GenBank/DDBJ databases">
        <authorList>
            <person name="Alioto T."/>
            <person name="Alioto T."/>
            <person name="Gomez Garrido J."/>
        </authorList>
    </citation>
    <scope>NUCLEOTIDE SEQUENCE</scope>
</reference>
<evidence type="ECO:0000256" key="1">
    <source>
        <dbReference type="SAM" id="SignalP"/>
    </source>
</evidence>
<organism evidence="2">
    <name type="scientific">Cacopsylla melanoneura</name>
    <dbReference type="NCBI Taxonomy" id="428564"/>
    <lineage>
        <taxon>Eukaryota</taxon>
        <taxon>Metazoa</taxon>
        <taxon>Ecdysozoa</taxon>
        <taxon>Arthropoda</taxon>
        <taxon>Hexapoda</taxon>
        <taxon>Insecta</taxon>
        <taxon>Pterygota</taxon>
        <taxon>Neoptera</taxon>
        <taxon>Paraneoptera</taxon>
        <taxon>Hemiptera</taxon>
        <taxon>Sternorrhyncha</taxon>
        <taxon>Psylloidea</taxon>
        <taxon>Psyllidae</taxon>
        <taxon>Psyllinae</taxon>
        <taxon>Cacopsylla</taxon>
    </lineage>
</organism>
<dbReference type="EMBL" id="HBUF01263180">
    <property type="protein sequence ID" value="CAG6683488.1"/>
    <property type="molecule type" value="Transcribed_RNA"/>
</dbReference>
<dbReference type="EMBL" id="HBUF01147159">
    <property type="protein sequence ID" value="CAG6647462.1"/>
    <property type="molecule type" value="Transcribed_RNA"/>
</dbReference>
<dbReference type="EMBL" id="HBUF01669827">
    <property type="protein sequence ID" value="CAG6790300.1"/>
    <property type="molecule type" value="Transcribed_RNA"/>
</dbReference>
<dbReference type="EMBL" id="HBUF01342713">
    <property type="protein sequence ID" value="CAG6705772.1"/>
    <property type="molecule type" value="Transcribed_RNA"/>
</dbReference>
<dbReference type="EMBL" id="HBUF01263181">
    <property type="protein sequence ID" value="CAG6683492.1"/>
    <property type="molecule type" value="Transcribed_RNA"/>
</dbReference>
<dbReference type="EMBL" id="HBUF01342714">
    <property type="protein sequence ID" value="CAG6705776.1"/>
    <property type="molecule type" value="Transcribed_RNA"/>
</dbReference>
<dbReference type="AlphaFoldDB" id="A0A8D8RE37"/>
<dbReference type="EMBL" id="HBUF01342712">
    <property type="protein sequence ID" value="CAG6705767.1"/>
    <property type="molecule type" value="Transcribed_RNA"/>
</dbReference>
<keyword evidence="1" id="KW-0732">Signal</keyword>
<dbReference type="EMBL" id="HBUF01342716">
    <property type="protein sequence ID" value="CAG6705784.1"/>
    <property type="molecule type" value="Transcribed_RNA"/>
</dbReference>
<evidence type="ECO:0000313" key="2">
    <source>
        <dbReference type="EMBL" id="CAG6647456.1"/>
    </source>
</evidence>
<dbReference type="EMBL" id="HBUF01147158">
    <property type="protein sequence ID" value="CAG6647459.1"/>
    <property type="molecule type" value="Transcribed_RNA"/>
</dbReference>
<dbReference type="EMBL" id="HBUF01669831">
    <property type="protein sequence ID" value="CAG6790316.1"/>
    <property type="molecule type" value="Transcribed_RNA"/>
</dbReference>
<protein>
    <submittedName>
        <fullName evidence="2">Uncharacterized protein</fullName>
    </submittedName>
</protein>
<dbReference type="EMBL" id="HBUF01669825">
    <property type="protein sequence ID" value="CAG6790292.1"/>
    <property type="molecule type" value="Transcribed_RNA"/>
</dbReference>
<dbReference type="EMBL" id="HBUF01669828">
    <property type="protein sequence ID" value="CAG6790304.1"/>
    <property type="molecule type" value="Transcribed_RNA"/>
</dbReference>
<dbReference type="EMBL" id="HBUF01342715">
    <property type="protein sequence ID" value="CAG6705780.1"/>
    <property type="molecule type" value="Transcribed_RNA"/>
</dbReference>
<dbReference type="EMBL" id="HBUF01669829">
    <property type="protein sequence ID" value="CAG6790308.1"/>
    <property type="molecule type" value="Transcribed_RNA"/>
</dbReference>
<dbReference type="EMBL" id="HBUF01147157">
    <property type="protein sequence ID" value="CAG6647456.1"/>
    <property type="molecule type" value="Transcribed_RNA"/>
</dbReference>
<dbReference type="EMBL" id="HBUF01263176">
    <property type="protein sequence ID" value="CAG6683472.1"/>
    <property type="molecule type" value="Transcribed_RNA"/>
</dbReference>
<dbReference type="EMBL" id="HBUF01342709">
    <property type="protein sequence ID" value="CAG6705755.1"/>
    <property type="molecule type" value="Transcribed_RNA"/>
</dbReference>
<dbReference type="EMBL" id="HBUF01342718">
    <property type="protein sequence ID" value="CAG6705792.1"/>
    <property type="molecule type" value="Transcribed_RNA"/>
</dbReference>
<dbReference type="EMBL" id="HBUF01342711">
    <property type="protein sequence ID" value="CAG6705763.1"/>
    <property type="molecule type" value="Transcribed_RNA"/>
</dbReference>
<dbReference type="EMBL" id="HBUF01147156">
    <property type="protein sequence ID" value="CAG6647453.1"/>
    <property type="molecule type" value="Transcribed_RNA"/>
</dbReference>
<sequence>MGNSTILGVLQLMLLDLYTSVTRKTIVYRYSNPTERSWVNSEAWVTRQGNWNTRITLPCPTPTVSSYPIQITTAYKSLTSMDALSPPSAVKAAKKASSNFQGVWLWMTKASSQWVILATTVSKYSHPMGSSYEPLVAGDQVMPSSKALKELQL</sequence>
<feature type="signal peptide" evidence="1">
    <location>
        <begin position="1"/>
        <end position="23"/>
    </location>
</feature>
<dbReference type="EMBL" id="HBUF01263175">
    <property type="protein sequence ID" value="CAG6683468.1"/>
    <property type="molecule type" value="Transcribed_RNA"/>
</dbReference>
<dbReference type="EMBL" id="HBUF01263177">
    <property type="protein sequence ID" value="CAG6683476.1"/>
    <property type="molecule type" value="Transcribed_RNA"/>
</dbReference>
<name>A0A8D8RE37_9HEMI</name>
<dbReference type="EMBL" id="HBUF01669826">
    <property type="protein sequence ID" value="CAG6790296.1"/>
    <property type="molecule type" value="Transcribed_RNA"/>
</dbReference>
<dbReference type="EMBL" id="HBUF01669830">
    <property type="protein sequence ID" value="CAG6790312.1"/>
    <property type="molecule type" value="Transcribed_RNA"/>
</dbReference>